<dbReference type="InterPro" id="IPR050381">
    <property type="entry name" value="SLX1_endonuclease"/>
</dbReference>
<comment type="cofactor">
    <cofactor evidence="11">
        <name>a divalent metal cation</name>
        <dbReference type="ChEBI" id="CHEBI:60240"/>
    </cofactor>
</comment>
<keyword evidence="7" id="KW-0862">Zinc</keyword>
<dbReference type="GO" id="GO:0017108">
    <property type="term" value="F:5'-flap endonuclease activity"/>
    <property type="evidence" value="ECO:0007669"/>
    <property type="project" value="InterPro"/>
</dbReference>
<keyword evidence="6 11" id="KW-0378">Hydrolase</keyword>
<dbReference type="Proteomes" id="UP001497497">
    <property type="component" value="Unassembled WGS sequence"/>
</dbReference>
<protein>
    <recommendedName>
        <fullName evidence="11">Structure-specific endonuclease subunit SLX1 homolog</fullName>
        <ecNumber evidence="11">3.1.-.-</ecNumber>
    </recommendedName>
</protein>
<keyword evidence="8 11" id="KW-0233">DNA recombination</keyword>
<evidence type="ECO:0000256" key="4">
    <source>
        <dbReference type="ARBA" id="ARBA00022763"/>
    </source>
</evidence>
<dbReference type="Gene3D" id="3.30.40.10">
    <property type="entry name" value="Zinc/RING finger domain, C3HC4 (zinc finger)"/>
    <property type="match status" value="1"/>
</dbReference>
<keyword evidence="2" id="KW-0479">Metal-binding</keyword>
<comment type="caution">
    <text evidence="14">The sequence shown here is derived from an EMBL/GenBank/DDBJ whole genome shotgun (WGS) entry which is preliminary data.</text>
</comment>
<name>A0AAV2GZK8_LYMST</name>
<dbReference type="InterPro" id="IPR000305">
    <property type="entry name" value="GIY-YIG_endonuc"/>
</dbReference>
<evidence type="ECO:0000256" key="8">
    <source>
        <dbReference type="ARBA" id="ARBA00023172"/>
    </source>
</evidence>
<evidence type="ECO:0000256" key="7">
    <source>
        <dbReference type="ARBA" id="ARBA00022833"/>
    </source>
</evidence>
<keyword evidence="9 11" id="KW-0234">DNA repair</keyword>
<evidence type="ECO:0000256" key="9">
    <source>
        <dbReference type="ARBA" id="ARBA00023204"/>
    </source>
</evidence>
<dbReference type="CDD" id="cd10455">
    <property type="entry name" value="GIY-YIG_SLX1"/>
    <property type="match status" value="1"/>
</dbReference>
<dbReference type="GO" id="GO:0008270">
    <property type="term" value="F:zinc ion binding"/>
    <property type="evidence" value="ECO:0007669"/>
    <property type="project" value="UniProtKB-KW"/>
</dbReference>
<comment type="caution">
    <text evidence="11">Lacks conserved residue(s) required for the propagation of feature annotation.</text>
</comment>
<evidence type="ECO:0000256" key="3">
    <source>
        <dbReference type="ARBA" id="ARBA00022759"/>
    </source>
</evidence>
<evidence type="ECO:0000256" key="5">
    <source>
        <dbReference type="ARBA" id="ARBA00022771"/>
    </source>
</evidence>
<evidence type="ECO:0000313" key="15">
    <source>
        <dbReference type="Proteomes" id="UP001497497"/>
    </source>
</evidence>
<reference evidence="14 15" key="1">
    <citation type="submission" date="2024-04" db="EMBL/GenBank/DDBJ databases">
        <authorList>
            <consortium name="Genoscope - CEA"/>
            <person name="William W."/>
        </authorList>
    </citation>
    <scope>NUCLEOTIDE SEQUENCE [LARGE SCALE GENOMIC DNA]</scope>
</reference>
<dbReference type="GO" id="GO:0000724">
    <property type="term" value="P:double-strand break repair via homologous recombination"/>
    <property type="evidence" value="ECO:0007669"/>
    <property type="project" value="TreeGrafter"/>
</dbReference>
<evidence type="ECO:0000256" key="11">
    <source>
        <dbReference type="HAMAP-Rule" id="MF_03100"/>
    </source>
</evidence>
<evidence type="ECO:0000256" key="6">
    <source>
        <dbReference type="ARBA" id="ARBA00022801"/>
    </source>
</evidence>
<dbReference type="FunFam" id="3.40.1440.10:FF:000008">
    <property type="entry name" value="Structure-specific endonuclease subunit SLX1 homolog"/>
    <property type="match status" value="1"/>
</dbReference>
<proteinExistence type="inferred from homology"/>
<dbReference type="Pfam" id="PF21202">
    <property type="entry name" value="SLX1_C"/>
    <property type="match status" value="1"/>
</dbReference>
<dbReference type="PANTHER" id="PTHR20208">
    <property type="entry name" value="STRUCTURE-SPECIFIC ENDONUCLEASE SUBUNIT SLX1"/>
    <property type="match status" value="1"/>
</dbReference>
<dbReference type="InterPro" id="IPR048749">
    <property type="entry name" value="SLX1_C"/>
</dbReference>
<dbReference type="InterPro" id="IPR027520">
    <property type="entry name" value="Slx1"/>
</dbReference>
<dbReference type="PANTHER" id="PTHR20208:SF10">
    <property type="entry name" value="STRUCTURE-SPECIFIC ENDONUCLEASE SUBUNIT SLX1"/>
    <property type="match status" value="1"/>
</dbReference>
<dbReference type="InterPro" id="IPR013083">
    <property type="entry name" value="Znf_RING/FYVE/PHD"/>
</dbReference>
<keyword evidence="3 11" id="KW-0255">Endonuclease</keyword>
<feature type="domain" description="GIY-YIG" evidence="13">
    <location>
        <begin position="7"/>
        <end position="90"/>
    </location>
</feature>
<comment type="similarity">
    <text evidence="11">Belongs to the SLX1 family.</text>
</comment>
<dbReference type="GO" id="GO:0008821">
    <property type="term" value="F:crossover junction DNA endonuclease activity"/>
    <property type="evidence" value="ECO:0007669"/>
    <property type="project" value="TreeGrafter"/>
</dbReference>
<gene>
    <name evidence="14" type="ORF">GSLYS_00000500001</name>
</gene>
<evidence type="ECO:0000256" key="1">
    <source>
        <dbReference type="ARBA" id="ARBA00022722"/>
    </source>
</evidence>
<keyword evidence="4 11" id="KW-0227">DNA damage</keyword>
<accession>A0AAV2GZK8</accession>
<dbReference type="Gene3D" id="3.40.1440.10">
    <property type="entry name" value="GIY-YIG endonuclease"/>
    <property type="match status" value="1"/>
</dbReference>
<evidence type="ECO:0000313" key="14">
    <source>
        <dbReference type="EMBL" id="CAL1526323.1"/>
    </source>
</evidence>
<dbReference type="Pfam" id="PF01541">
    <property type="entry name" value="GIY-YIG"/>
    <property type="match status" value="1"/>
</dbReference>
<evidence type="ECO:0000256" key="12">
    <source>
        <dbReference type="SAM" id="MobiDB-lite"/>
    </source>
</evidence>
<dbReference type="InterPro" id="IPR035901">
    <property type="entry name" value="GIY-YIG_endonuc_sf"/>
</dbReference>
<keyword evidence="15" id="KW-1185">Reference proteome</keyword>
<evidence type="ECO:0000259" key="13">
    <source>
        <dbReference type="PROSITE" id="PS50164"/>
    </source>
</evidence>
<keyword evidence="1 11" id="KW-0540">Nuclease</keyword>
<dbReference type="EMBL" id="CAXITT010000004">
    <property type="protein sequence ID" value="CAL1526323.1"/>
    <property type="molecule type" value="Genomic_DNA"/>
</dbReference>
<sequence>MVHEIEDFYGVYLLYCLNPKYKGRTYIGYTVNPNRRIKQHNTGAHGGGAYRTSGKGPWDMVLIIHGFPNDVSGLRFEWAWQNPNKSRRLRAVPGKTSKESLFHYRWRVVCNMLRIAPWSGLSLTIRWLKQNYQLNFPTGLEPPLHIPVVFGPVVSKQIGKQKKSKSQSSQLPPSCQPADDKDLPFSNNTFCAVCCIRIQKDDKTLNCLHPSCAMVAHIICLAKHFLDDPAKLLPIEGKCPSCQVNLLWGELVRHKKGCHQNLSESEFQGVVEGESDNLSTISESEDSQS</sequence>
<dbReference type="PROSITE" id="PS50164">
    <property type="entry name" value="GIY_YIG"/>
    <property type="match status" value="1"/>
</dbReference>
<keyword evidence="5" id="KW-0863">Zinc-finger</keyword>
<feature type="region of interest" description="Disordered" evidence="12">
    <location>
        <begin position="270"/>
        <end position="289"/>
    </location>
</feature>
<organism evidence="14 15">
    <name type="scientific">Lymnaea stagnalis</name>
    <name type="common">Great pond snail</name>
    <name type="synonym">Helix stagnalis</name>
    <dbReference type="NCBI Taxonomy" id="6523"/>
    <lineage>
        <taxon>Eukaryota</taxon>
        <taxon>Metazoa</taxon>
        <taxon>Spiralia</taxon>
        <taxon>Lophotrochozoa</taxon>
        <taxon>Mollusca</taxon>
        <taxon>Gastropoda</taxon>
        <taxon>Heterobranchia</taxon>
        <taxon>Euthyneura</taxon>
        <taxon>Panpulmonata</taxon>
        <taxon>Hygrophila</taxon>
        <taxon>Lymnaeoidea</taxon>
        <taxon>Lymnaeidae</taxon>
        <taxon>Lymnaea</taxon>
    </lineage>
</organism>
<dbReference type="EC" id="3.1.-.-" evidence="11"/>
<evidence type="ECO:0000256" key="2">
    <source>
        <dbReference type="ARBA" id="ARBA00022723"/>
    </source>
</evidence>
<dbReference type="SUPFAM" id="SSF82771">
    <property type="entry name" value="GIY-YIG endonuclease"/>
    <property type="match status" value="1"/>
</dbReference>
<comment type="subunit">
    <text evidence="11">Forms a heterodimer with a member of the SLX4 family.</text>
</comment>
<comment type="subcellular location">
    <subcellularLocation>
        <location evidence="11">Nucleus</location>
    </subcellularLocation>
</comment>
<evidence type="ECO:0000256" key="10">
    <source>
        <dbReference type="ARBA" id="ARBA00023242"/>
    </source>
</evidence>
<dbReference type="AlphaFoldDB" id="A0AAV2GZK8"/>
<dbReference type="HAMAP" id="MF_03100">
    <property type="entry name" value="Endonuc_su_Slx1"/>
    <property type="match status" value="1"/>
</dbReference>
<dbReference type="GO" id="GO:0033557">
    <property type="term" value="C:Slx1-Slx4 complex"/>
    <property type="evidence" value="ECO:0007669"/>
    <property type="project" value="UniProtKB-UniRule"/>
</dbReference>
<comment type="function">
    <text evidence="11">Catalytic subunit of a heterodimeric structure-specific endonuclease that resolves DNA secondary structures generated during DNA repair and recombination. Has endonuclease activity towards branched DNA substrates, introducing single-strand cuts in duplex DNA close to junctions with ss-DNA.</text>
</comment>
<keyword evidence="10 11" id="KW-0539">Nucleus</keyword>